<dbReference type="CDD" id="cd05830">
    <property type="entry name" value="Sortase_E"/>
    <property type="match status" value="1"/>
</dbReference>
<dbReference type="Pfam" id="PF04203">
    <property type="entry name" value="Sortase"/>
    <property type="match status" value="1"/>
</dbReference>
<feature type="transmembrane region" description="Helical" evidence="2">
    <location>
        <begin position="12"/>
        <end position="37"/>
    </location>
</feature>
<dbReference type="InterPro" id="IPR023365">
    <property type="entry name" value="Sortase_dom-sf"/>
</dbReference>
<evidence type="ECO:0000313" key="4">
    <source>
        <dbReference type="Proteomes" id="UP001501326"/>
    </source>
</evidence>
<dbReference type="Gene3D" id="2.40.260.10">
    <property type="entry name" value="Sortase"/>
    <property type="match status" value="1"/>
</dbReference>
<gene>
    <name evidence="3" type="ORF">GCM10009867_21620</name>
</gene>
<reference evidence="4" key="1">
    <citation type="journal article" date="2019" name="Int. J. Syst. Evol. Microbiol.">
        <title>The Global Catalogue of Microorganisms (GCM) 10K type strain sequencing project: providing services to taxonomists for standard genome sequencing and annotation.</title>
        <authorList>
            <consortium name="The Broad Institute Genomics Platform"/>
            <consortium name="The Broad Institute Genome Sequencing Center for Infectious Disease"/>
            <person name="Wu L."/>
            <person name="Ma J."/>
        </authorList>
    </citation>
    <scope>NUCLEOTIDE SEQUENCE [LARGE SCALE GENOMIC DNA]</scope>
    <source>
        <strain evidence="4">JCM 16378</strain>
    </source>
</reference>
<organism evidence="3 4">
    <name type="scientific">Pedococcus aerophilus</name>
    <dbReference type="NCBI Taxonomy" id="436356"/>
    <lineage>
        <taxon>Bacteria</taxon>
        <taxon>Bacillati</taxon>
        <taxon>Actinomycetota</taxon>
        <taxon>Actinomycetes</taxon>
        <taxon>Micrococcales</taxon>
        <taxon>Intrasporangiaceae</taxon>
        <taxon>Pedococcus</taxon>
    </lineage>
</organism>
<comment type="caution">
    <text evidence="3">The sequence shown here is derived from an EMBL/GenBank/DDBJ whole genome shotgun (WGS) entry which is preliminary data.</text>
</comment>
<name>A0ABP6H6R3_9MICO</name>
<proteinExistence type="predicted"/>
<dbReference type="InterPro" id="IPR042003">
    <property type="entry name" value="Sortase_E"/>
</dbReference>
<keyword evidence="2" id="KW-1133">Transmembrane helix</keyword>
<keyword evidence="1" id="KW-0378">Hydrolase</keyword>
<dbReference type="InterPro" id="IPR005754">
    <property type="entry name" value="Sortase"/>
</dbReference>
<dbReference type="NCBIfam" id="TIGR01076">
    <property type="entry name" value="sortase_fam"/>
    <property type="match status" value="1"/>
</dbReference>
<protein>
    <submittedName>
        <fullName evidence="3">Class E sortase</fullName>
    </submittedName>
</protein>
<sequence length="234" mass="25145">MTSGAARAGRWVLGLTGDLFVTAGLVLLLFVGWQLWWTDVTANRAQDDTVNSLSREFAAGPGPVSAANQRPAAVPFGEAFAIVRIPRLGADYARPVLEGTSRDILMDGVGHYTGTAGPGAVGNFAIAGHRTTYGRPFHDIDRLRSGDRIVIETRTQFHVYAVRRHVIVAPSEVDVIAPVPEKVGVKPTGRWLTMTACHPKYSAAQRYVVFAELEKSYPRAKGLPADVLAAPKGG</sequence>
<evidence type="ECO:0000256" key="1">
    <source>
        <dbReference type="ARBA" id="ARBA00022801"/>
    </source>
</evidence>
<evidence type="ECO:0000256" key="2">
    <source>
        <dbReference type="SAM" id="Phobius"/>
    </source>
</evidence>
<keyword evidence="4" id="KW-1185">Reference proteome</keyword>
<keyword evidence="2" id="KW-0812">Transmembrane</keyword>
<dbReference type="SUPFAM" id="SSF63817">
    <property type="entry name" value="Sortase"/>
    <property type="match status" value="1"/>
</dbReference>
<dbReference type="EMBL" id="BAAARN010000001">
    <property type="protein sequence ID" value="GAA2736606.1"/>
    <property type="molecule type" value="Genomic_DNA"/>
</dbReference>
<dbReference type="InterPro" id="IPR053465">
    <property type="entry name" value="Sortase_Class_E"/>
</dbReference>
<keyword evidence="2" id="KW-0472">Membrane</keyword>
<dbReference type="NCBIfam" id="NF033747">
    <property type="entry name" value="class_E_sortase"/>
    <property type="match status" value="1"/>
</dbReference>
<dbReference type="Proteomes" id="UP001501326">
    <property type="component" value="Unassembled WGS sequence"/>
</dbReference>
<evidence type="ECO:0000313" key="3">
    <source>
        <dbReference type="EMBL" id="GAA2736606.1"/>
    </source>
</evidence>
<dbReference type="RefSeq" id="WP_344193019.1">
    <property type="nucleotide sequence ID" value="NZ_BAAARN010000001.1"/>
</dbReference>
<accession>A0ABP6H6R3</accession>